<evidence type="ECO:0000256" key="1">
    <source>
        <dbReference type="ARBA" id="ARBA00022795"/>
    </source>
</evidence>
<keyword evidence="2" id="KW-0282">Flagellum</keyword>
<keyword evidence="1" id="KW-1005">Bacterial flagellum biogenesis</keyword>
<dbReference type="InterPro" id="IPR007809">
    <property type="entry name" value="FlgN-like"/>
</dbReference>
<dbReference type="Proteomes" id="UP001519273">
    <property type="component" value="Unassembled WGS sequence"/>
</dbReference>
<comment type="caution">
    <text evidence="2">The sequence shown here is derived from an EMBL/GenBank/DDBJ whole genome shotgun (WGS) entry which is preliminary data.</text>
</comment>
<sequence>MSIQHVISTMERLTELHQQLFDSGEEKKQAIIKNDIEKLTQIMTQENRLLKQVAEVEKERVDAAYAFLHEKGIRSQLNLTVTELLRLVFNVEERFQLQDSQNRLLNVIHALKRQNEVNQQLIHHALEFIDFSLNVFVGAEDDLIYQNPAHQSSNLKKNNFFDTRA</sequence>
<dbReference type="Gene3D" id="1.20.58.300">
    <property type="entry name" value="FlgN-like"/>
    <property type="match status" value="1"/>
</dbReference>
<keyword evidence="2" id="KW-0969">Cilium</keyword>
<dbReference type="SUPFAM" id="SSF140566">
    <property type="entry name" value="FlgN-like"/>
    <property type="match status" value="1"/>
</dbReference>
<reference evidence="2 3" key="1">
    <citation type="submission" date="2021-03" db="EMBL/GenBank/DDBJ databases">
        <title>Genomic Encyclopedia of Type Strains, Phase IV (KMG-IV): sequencing the most valuable type-strain genomes for metagenomic binning, comparative biology and taxonomic classification.</title>
        <authorList>
            <person name="Goeker M."/>
        </authorList>
    </citation>
    <scope>NUCLEOTIDE SEQUENCE [LARGE SCALE GENOMIC DNA]</scope>
    <source>
        <strain evidence="2 3">DSM 23491</strain>
    </source>
</reference>
<organism evidence="2 3">
    <name type="scientific">Paenibacillus sediminis</name>
    <dbReference type="NCBI Taxonomy" id="664909"/>
    <lineage>
        <taxon>Bacteria</taxon>
        <taxon>Bacillati</taxon>
        <taxon>Bacillota</taxon>
        <taxon>Bacilli</taxon>
        <taxon>Bacillales</taxon>
        <taxon>Paenibacillaceae</taxon>
        <taxon>Paenibacillus</taxon>
    </lineage>
</organism>
<keyword evidence="3" id="KW-1185">Reference proteome</keyword>
<name>A0ABS4H2B7_9BACL</name>
<dbReference type="InterPro" id="IPR036679">
    <property type="entry name" value="FlgN-like_sf"/>
</dbReference>
<keyword evidence="2" id="KW-0966">Cell projection</keyword>
<dbReference type="Pfam" id="PF05130">
    <property type="entry name" value="FlgN"/>
    <property type="match status" value="1"/>
</dbReference>
<evidence type="ECO:0000313" key="2">
    <source>
        <dbReference type="EMBL" id="MBP1936664.1"/>
    </source>
</evidence>
<dbReference type="EMBL" id="JAGGKP010000002">
    <property type="protein sequence ID" value="MBP1936664.1"/>
    <property type="molecule type" value="Genomic_DNA"/>
</dbReference>
<evidence type="ECO:0000313" key="3">
    <source>
        <dbReference type="Proteomes" id="UP001519273"/>
    </source>
</evidence>
<gene>
    <name evidence="2" type="ORF">J2Z20_001545</name>
</gene>
<dbReference type="RefSeq" id="WP_209847653.1">
    <property type="nucleotide sequence ID" value="NZ_CBCRVE010000003.1"/>
</dbReference>
<protein>
    <submittedName>
        <fullName evidence="2">Flagellar biosynthesis/type III secretory pathway chaperone</fullName>
    </submittedName>
</protein>
<accession>A0ABS4H2B7</accession>
<proteinExistence type="predicted"/>